<accession>A0ABQ6EVQ1</accession>
<dbReference type="Proteomes" id="UP001157138">
    <property type="component" value="Unassembled WGS sequence"/>
</dbReference>
<dbReference type="RefSeq" id="WP_284190528.1">
    <property type="nucleotide sequence ID" value="NZ_BSPW01000010.1"/>
</dbReference>
<reference evidence="2" key="1">
    <citation type="journal article" date="2019" name="Int. J. Syst. Evol. Microbiol.">
        <title>The Global Catalogue of Microorganisms (GCM) 10K type strain sequencing project: providing services to taxonomists for standard genome sequencing and annotation.</title>
        <authorList>
            <consortium name="The Broad Institute Genomics Platform"/>
            <consortium name="The Broad Institute Genome Sequencing Center for Infectious Disease"/>
            <person name="Wu L."/>
            <person name="Ma J."/>
        </authorList>
    </citation>
    <scope>NUCLEOTIDE SEQUENCE [LARGE SCALE GENOMIC DNA]</scope>
    <source>
        <strain evidence="2">NBRC 108723</strain>
    </source>
</reference>
<evidence type="ECO:0000313" key="2">
    <source>
        <dbReference type="Proteomes" id="UP001157138"/>
    </source>
</evidence>
<evidence type="ECO:0000313" key="1">
    <source>
        <dbReference type="EMBL" id="GLT16602.1"/>
    </source>
</evidence>
<organism evidence="1 2">
    <name type="scientific">Vibrio zhanjiangensis</name>
    <dbReference type="NCBI Taxonomy" id="1046128"/>
    <lineage>
        <taxon>Bacteria</taxon>
        <taxon>Pseudomonadati</taxon>
        <taxon>Pseudomonadota</taxon>
        <taxon>Gammaproteobacteria</taxon>
        <taxon>Vibrionales</taxon>
        <taxon>Vibrionaceae</taxon>
        <taxon>Vibrio</taxon>
    </lineage>
</organism>
<proteinExistence type="predicted"/>
<name>A0ABQ6EVQ1_9VIBR</name>
<comment type="caution">
    <text evidence="1">The sequence shown here is derived from an EMBL/GenBank/DDBJ whole genome shotgun (WGS) entry which is preliminary data.</text>
</comment>
<keyword evidence="2" id="KW-1185">Reference proteome</keyword>
<sequence>MMNSIALPGLSQIPDTVKAVLKQFSSYDDPCLVLLHCSATQEVVEATYQQVVETNDCEASKLLCLEQNIRFCHLFCDYRNANFIAHDLTDTLNQQGYAAKISLFRHNCITDVQDTYRWNVTQLLALLESSDPVAINDFCDKHNWQGISQYLEADEVARFEVEERDSEKVVIPAVDQGDNITAPLQELYPFIVNLPKGKMLWHYVLSGELDAKIPLAECLLDLDSVLITRHAKRYSPNFYRHIIRKCNHDTVPPQHNILRNLDEVLEPLHQVLLSEPHHRQNQEQFLRVVDIFFHLLDQQDLPKTLNQILVKDKETACISSFEFERRYTLPSETLDNNICPKTKRKINQIIDSLDLFYTSDYEDYQEIEQVFSTSRHTFNYQLWLRDDEEQQILCRLVGAILLNIDYSAGHFDHYTEALQKWVSHGLYRDVFKQITENCDAPQELLRMWLLEGKQACFTALVDELSSKLDGDYTAYHNADIGVTQQQYSLFDSTSIFGPILATCYWFYKVSQDDFAKRVILLSMALAPQATLTYMSGLYRESFRGFVAPAIKNAFVMPLYDMGVSYIDLCAFDINIAVENDEMELEPLVQRYAGLDQDEREIWNLAINKLSSYSRDYFYLNVNRLHPQLKTPLREFRSIVVNEIMSCVANEDKNVDIGTCRKFALRFLDGEMSFNQYQSFVHDYVDVSKFDLPPDYYRDKAPKILPQILTEPDIATQLRWVQLFCCEATPNNLGWIKSFRRHSIHNEKLQNILLEHLFFEQLVHEKSLSFCDRQTIELSDLAPDWLEYWREYQKHMTRKIKSL</sequence>
<protein>
    <submittedName>
        <fullName evidence="1">Uncharacterized protein</fullName>
    </submittedName>
</protein>
<dbReference type="EMBL" id="BSPW01000010">
    <property type="protein sequence ID" value="GLT16602.1"/>
    <property type="molecule type" value="Genomic_DNA"/>
</dbReference>
<gene>
    <name evidence="1" type="ORF">GCM10007938_03780</name>
</gene>